<dbReference type="Bgee" id="ENSG00000185176">
    <property type="expression patterns" value="Expressed in body of pancreas and 60 other cell types or tissues"/>
</dbReference>
<gene>
    <name evidence="2" type="primary">AQP12B</name>
</gene>
<keyword evidence="3" id="KW-1185">Reference proteome</keyword>
<dbReference type="Ensembl" id="ENST00000414322.5">
    <property type="protein sequence ID" value="ENSP00000391528.1"/>
    <property type="gene ID" value="ENSG00000185176.13"/>
</dbReference>
<dbReference type="Ensembl" id="ENST00000413999.5">
    <property type="protein sequence ID" value="ENSP00000407457.1"/>
    <property type="gene ID" value="ENSG00000185176.13"/>
</dbReference>
<dbReference type="VEuPathDB" id="HostDB:ENSG00000185176"/>
<dbReference type="OpenTargets" id="ENSG00000185176"/>
<dbReference type="Proteomes" id="UP000005640">
    <property type="component" value="Chromosome 2"/>
</dbReference>
<evidence type="ECO:0000313" key="3">
    <source>
        <dbReference type="Proteomes" id="UP000005640"/>
    </source>
</evidence>
<reference evidence="2" key="1">
    <citation type="journal article" date="2001" name="Nature">
        <title>Initial sequencing and analysis of the human genome.</title>
        <authorList>
            <consortium name="International Human Genome Sequencing Consortium"/>
            <person name="Lander E.S."/>
            <person name="Linton L.M."/>
            <person name="Birren B."/>
            <person name="Nusbaum C."/>
            <person name="Zody M.C."/>
            <person name="Baldwin J."/>
            <person name="Devon K."/>
            <person name="Dewar K."/>
            <person name="Doyle M."/>
            <person name="FitzHugh W."/>
            <person name="Funke R."/>
            <person name="Gage D."/>
            <person name="Harris K."/>
            <person name="Heaford A."/>
            <person name="Howland J."/>
            <person name="Kann L."/>
            <person name="Lehoczky J."/>
            <person name="LeVine R."/>
            <person name="McEwan P."/>
            <person name="McKernan K."/>
            <person name="Meldrim J."/>
            <person name="Mesirov J.P."/>
            <person name="Miranda C."/>
            <person name="Morris W."/>
            <person name="Naylor J."/>
            <person name="Raymond C."/>
            <person name="Rosetti M."/>
            <person name="Santos R."/>
            <person name="Sheridan A."/>
            <person name="Sougnez C."/>
            <person name="Stange-Thomann N."/>
            <person name="Stojanovic N."/>
            <person name="Subramanian A."/>
            <person name="Wyman D."/>
            <person name="Rogers J."/>
            <person name="Sulston J."/>
            <person name="Ainscough R."/>
            <person name="Beck S."/>
            <person name="Bentley D."/>
            <person name="Burton J."/>
            <person name="Clee C."/>
            <person name="Carter N."/>
            <person name="Coulson A."/>
            <person name="Deadman R."/>
            <person name="Deloukas P."/>
            <person name="Dunham A."/>
            <person name="Dunham I."/>
            <person name="Durbin R."/>
            <person name="French L."/>
            <person name="Grafham D."/>
            <person name="Gregory S."/>
            <person name="Hubbard T."/>
            <person name="Humphray S."/>
            <person name="Hunt A."/>
            <person name="Jones M."/>
            <person name="Lloyd C."/>
            <person name="McMurray A."/>
            <person name="Matthews L."/>
            <person name="Mercer S."/>
            <person name="Milne S."/>
            <person name="Mullikin J.C."/>
            <person name="Mungall A."/>
            <person name="Plumb R."/>
            <person name="Ross M."/>
            <person name="Shownkeen R."/>
            <person name="Sims S."/>
            <person name="Waterston R.H."/>
            <person name="Wilson R.K."/>
            <person name="Hillier L.W."/>
            <person name="McPherson J.D."/>
            <person name="Marra M.A."/>
            <person name="Mardis E.R."/>
            <person name="Fulton L.A."/>
            <person name="Chinwalla A.T."/>
            <person name="Pepin K.H."/>
            <person name="Gish W.R."/>
            <person name="Chissoe S.L."/>
            <person name="Wendl M.C."/>
            <person name="Delehaunty K.D."/>
            <person name="Miner T.L."/>
            <person name="Delehaunty A."/>
            <person name="Kramer J.B."/>
            <person name="Cook L.L."/>
            <person name="Fulton R.S."/>
            <person name="Johnson D.L."/>
            <person name="Minx P.J."/>
            <person name="Clifton S.W."/>
            <person name="Hawkins T."/>
            <person name="Branscomb E."/>
            <person name="Predki P."/>
            <person name="Richardson P."/>
            <person name="Wenning S."/>
            <person name="Slezak T."/>
            <person name="Doggett N."/>
            <person name="Cheng J.F."/>
            <person name="Olsen A."/>
            <person name="Lucas S."/>
            <person name="Elkin C."/>
            <person name="Uberbacher E."/>
            <person name="Frazier M."/>
            <person name="Gibbs R.A."/>
            <person name="Muzny D.M."/>
            <person name="Scherer S.E."/>
            <person name="Bouck J.B."/>
            <person name="Sodergren E.J."/>
            <person name="Worley K.C."/>
            <person name="Rives C.M."/>
            <person name="Gorrell J.H."/>
            <person name="Metzker M.L."/>
            <person name="Naylor S.L."/>
            <person name="Kucherlapati R.S."/>
            <person name="Nelson D.L."/>
            <person name="Weinstock G.M."/>
            <person name="Sakaki Y."/>
            <person name="Fujiyama A."/>
            <person name="Hattori M."/>
            <person name="Yada T."/>
            <person name="Toyoda A."/>
            <person name="Itoh T."/>
            <person name="Kawagoe C."/>
            <person name="Watanabe H."/>
            <person name="Totoki Y."/>
            <person name="Taylor T."/>
            <person name="Weissenbach J."/>
            <person name="Heilig R."/>
            <person name="Saurin W."/>
            <person name="Artiguenave F."/>
            <person name="Brottier P."/>
            <person name="Bruls T."/>
            <person name="Pelletier E."/>
            <person name="Robert C."/>
            <person name="Wincker P."/>
            <person name="Smith D.R."/>
            <person name="Doucette-Stamm L."/>
            <person name="Rubenfield M."/>
            <person name="Weinstock K."/>
            <person name="Lee H.M."/>
            <person name="Dubois J."/>
            <person name="Rosenthal A."/>
            <person name="Platzer M."/>
            <person name="Nyakatura G."/>
            <person name="Taudien S."/>
            <person name="Rump A."/>
            <person name="Yang H."/>
            <person name="Yu J."/>
            <person name="Wang J."/>
            <person name="Huang G."/>
            <person name="Gu J."/>
            <person name="Hood L."/>
            <person name="Rowen L."/>
            <person name="Madan A."/>
            <person name="Qin S."/>
            <person name="Davis R.W."/>
            <person name="Federspiel N.A."/>
            <person name="Abola A.P."/>
            <person name="Proctor M.J."/>
            <person name="Myers R.M."/>
            <person name="Schmutz J."/>
            <person name="Dickson M."/>
            <person name="Grimwood J."/>
            <person name="Cox D.R."/>
            <person name="Olson M.V."/>
            <person name="Kaul R."/>
            <person name="Raymond C."/>
            <person name="Shimizu N."/>
            <person name="Kawasaki K."/>
            <person name="Minoshima S."/>
            <person name="Evans G.A."/>
            <person name="Athanasiou M."/>
            <person name="Schultz R."/>
            <person name="Roe B.A."/>
            <person name="Chen F."/>
            <person name="Pan H."/>
            <person name="Ramser J."/>
            <person name="Lehrach H."/>
            <person name="Reinhardt R."/>
            <person name="McCombie W.R."/>
            <person name="de la Bastide M."/>
            <person name="Dedhia N."/>
            <person name="Blocker H."/>
            <person name="Hornischer K."/>
            <person name="Nordsiek G."/>
            <person name="Agarwala R."/>
            <person name="Aravind L."/>
            <person name="Bailey J.A."/>
            <person name="Bateman A."/>
            <person name="Batzoglou S."/>
            <person name="Birney E."/>
            <person name="Bork P."/>
            <person name="Brown D.G."/>
            <person name="Burge C.B."/>
            <person name="Cerutti L."/>
            <person name="Chen H.C."/>
            <person name="Church D."/>
            <person name="Clamp M."/>
            <person name="Copley R.R."/>
            <person name="Doerks T."/>
            <person name="Eddy S.R."/>
            <person name="Eichler E.E."/>
            <person name="Furey T.S."/>
            <person name="Galagan J."/>
            <person name="Gilbert J.G."/>
            <person name="Harmon C."/>
            <person name="Hayashizaki Y."/>
            <person name="Haussler D."/>
            <person name="Hermjakob H."/>
            <person name="Hokamp K."/>
            <person name="Jang W."/>
            <person name="Johnson L.S."/>
            <person name="Jones T.A."/>
            <person name="Kasif S."/>
            <person name="Kaspryzk A."/>
            <person name="Kennedy S."/>
            <person name="Kent W.J."/>
            <person name="Kitts P."/>
            <person name="Koonin E.V."/>
            <person name="Korf I."/>
            <person name="Kulp D."/>
            <person name="Lancet D."/>
            <person name="Lowe T.M."/>
            <person name="McLysaght A."/>
            <person name="Mikkelsen T."/>
            <person name="Moran J.V."/>
            <person name="Mulder N."/>
            <person name="Pollara V.J."/>
            <person name="Ponting C.P."/>
            <person name="Schuler G."/>
            <person name="Schultz J."/>
            <person name="Slater G."/>
            <person name="Smit A.F."/>
            <person name="Stupka E."/>
            <person name="Szustakowski J."/>
            <person name="Thierry-Mieg D."/>
            <person name="Thierry-Mieg J."/>
            <person name="Wagner L."/>
            <person name="Wallis J."/>
            <person name="Wheeler R."/>
            <person name="Williams A."/>
            <person name="Wolf Y.I."/>
            <person name="Wolfe K.H."/>
            <person name="Yang S.P."/>
            <person name="Yeh R.F."/>
            <person name="Collins F."/>
            <person name="Guyer M.S."/>
            <person name="Peterson J."/>
            <person name="Felsenfeld A."/>
            <person name="Wetterstrand K.A."/>
            <person name="Patrinos A."/>
            <person name="Morgan M.J."/>
            <person name="de Jong P."/>
            <person name="Catanese J.J."/>
            <person name="Osoegawa K."/>
            <person name="Shizuya H."/>
            <person name="Choi S."/>
            <person name="Chen Y.J."/>
        </authorList>
    </citation>
    <scope>NUCLEOTIDE SEQUENCE [LARGE SCALE GENOMIC DNA]</scope>
</reference>
<dbReference type="Ensembl" id="ENST00000452886.2">
    <property type="protein sequence ID" value="ENSP00000395897.2"/>
    <property type="gene ID" value="ENSG00000185176.13"/>
</dbReference>
<dbReference type="OrthoDB" id="1580043at2759"/>
<accession>F2Z3N0</accession>
<dbReference type="GeneTree" id="ENSGT00530000063816"/>
<proteinExistence type="predicted"/>
<evidence type="ECO:0000256" key="1">
    <source>
        <dbReference type="SAM" id="MobiDB-lite"/>
    </source>
</evidence>
<organism evidence="2 3">
    <name type="scientific">Homo sapiens</name>
    <name type="common">Human</name>
    <dbReference type="NCBI Taxonomy" id="9606"/>
    <lineage>
        <taxon>Eukaryota</taxon>
        <taxon>Metazoa</taxon>
        <taxon>Chordata</taxon>
        <taxon>Craniata</taxon>
        <taxon>Vertebrata</taxon>
        <taxon>Euteleostomi</taxon>
        <taxon>Mammalia</taxon>
        <taxon>Eutheria</taxon>
        <taxon>Euarchontoglires</taxon>
        <taxon>Primates</taxon>
        <taxon>Haplorrhini</taxon>
        <taxon>Catarrhini</taxon>
        <taxon>Hominidae</taxon>
        <taxon>Homo</taxon>
    </lineage>
</organism>
<reference evidence="2" key="4">
    <citation type="submission" date="2025-05" db="UniProtKB">
        <authorList>
            <consortium name="Ensembl"/>
        </authorList>
    </citation>
    <scope>IDENTIFICATION</scope>
</reference>
<dbReference type="AlphaFoldDB" id="F2Z3N0"/>
<feature type="region of interest" description="Disordered" evidence="1">
    <location>
        <begin position="1"/>
        <end position="41"/>
    </location>
</feature>
<dbReference type="UCSC" id="uc002vzt.4">
    <property type="organism name" value="human"/>
</dbReference>
<dbReference type="ExpressionAtlas" id="F2Z3N0">
    <property type="expression patterns" value="baseline and differential"/>
</dbReference>
<protein>
    <submittedName>
        <fullName evidence="2">Aquaporin 12B</fullName>
    </submittedName>
</protein>
<dbReference type="HOGENOM" id="CLU_3279267_0_0_1"/>
<reference evidence="2 3" key="3">
    <citation type="journal article" date="2005" name="Nature">
        <title>Generation and annotation of the DNA sequences of human chromosomes 2 and 4.</title>
        <authorList>
            <person name="Hillier L.W."/>
            <person name="Graves T.A."/>
            <person name="Fulton R.S."/>
            <person name="Fulton L.A."/>
            <person name="Pepin K.H."/>
            <person name="Minx P."/>
            <person name="Wagner-McPherson C."/>
            <person name="Layman D."/>
            <person name="Wylie K."/>
            <person name="Sekhon M."/>
            <person name="Becker M.C."/>
            <person name="Fewell G.A."/>
            <person name="Delehaunty K.D."/>
            <person name="Miner T.L."/>
            <person name="Nash W.E."/>
            <person name="Kremitzki C."/>
            <person name="Oddy L."/>
            <person name="Du H."/>
            <person name="Sun H."/>
            <person name="Bradshaw-Cordum H."/>
            <person name="Ali J."/>
            <person name="Carter J."/>
            <person name="Cordes M."/>
            <person name="Harris A."/>
            <person name="Isak A."/>
            <person name="van Brunt A."/>
            <person name="Nguyen C."/>
            <person name="Du F."/>
            <person name="Courtney L."/>
            <person name="Kalicki J."/>
            <person name="Ozersky P."/>
            <person name="Abbott S."/>
            <person name="Armstrong J."/>
            <person name="Belter E.A."/>
            <person name="Caruso L."/>
            <person name="Cedroni M."/>
            <person name="Cotton M."/>
            <person name="Davidson T."/>
            <person name="Desai A."/>
            <person name="Elliott G."/>
            <person name="Erb T."/>
            <person name="Fronick C."/>
            <person name="Gaige T."/>
            <person name="Haakenson W."/>
            <person name="Haglund K."/>
            <person name="Holmes A."/>
            <person name="Harkins R."/>
            <person name="Kim K."/>
            <person name="Kruchowski S.S."/>
            <person name="Strong C.M."/>
            <person name="Grewal N."/>
            <person name="Goyea E."/>
            <person name="Hou S."/>
            <person name="Levy A."/>
            <person name="Martinka S."/>
            <person name="Mead K."/>
            <person name="McLellan M.D."/>
            <person name="Meyer R."/>
            <person name="Randall-Maher J."/>
            <person name="Tomlinson C."/>
            <person name="Dauphin-Kohlberg S."/>
            <person name="Kozlowicz-Reilly A."/>
            <person name="Shah N."/>
            <person name="Swearengen-Shahid S."/>
            <person name="Snider J."/>
            <person name="Strong J.T."/>
            <person name="Thompson J."/>
            <person name="Yoakum M."/>
            <person name="Leonard S."/>
            <person name="Pearman C."/>
            <person name="Trani L."/>
            <person name="Radionenko M."/>
            <person name="Waligorski J.E."/>
            <person name="Wang C."/>
            <person name="Rock S.M."/>
            <person name="Tin-Wollam A.M."/>
            <person name="Maupin R."/>
            <person name="Latreille P."/>
            <person name="Wendl M.C."/>
            <person name="Yang S.P."/>
            <person name="Pohl C."/>
            <person name="Wallis J.W."/>
            <person name="Spieth J."/>
            <person name="Bieri T.A."/>
            <person name="Berkowicz N."/>
            <person name="Nelson J.O."/>
            <person name="Osborne J."/>
            <person name="Ding L."/>
            <person name="Meyer R."/>
            <person name="Sabo A."/>
            <person name="Shotland Y."/>
            <person name="Sinha P."/>
            <person name="Wohldmann P.E."/>
            <person name="Cook L.L."/>
            <person name="Hickenbotham M.T."/>
            <person name="Eldred J."/>
            <person name="Williams D."/>
            <person name="Jones T.A."/>
            <person name="She X."/>
            <person name="Ciccarelli F.D."/>
            <person name="Izaurralde E."/>
            <person name="Taylor J."/>
            <person name="Schmutz J."/>
            <person name="Myers R.M."/>
            <person name="Cox D.R."/>
            <person name="Huang X."/>
            <person name="McPherson J.D."/>
            <person name="Mardis E.R."/>
            <person name="Clifton S.W."/>
            <person name="Warren W.C."/>
            <person name="Chinwalla A.T."/>
            <person name="Eddy S.R."/>
            <person name="Marra M.A."/>
            <person name="Ovcharenko I."/>
            <person name="Furey T.S."/>
            <person name="Miller W."/>
            <person name="Eichler E.E."/>
            <person name="Bork P."/>
            <person name="Suyama M."/>
            <person name="Torrents D."/>
            <person name="Waterston R.H."/>
            <person name="Wilson R.K."/>
        </authorList>
    </citation>
    <scope>NUCLEOTIDE SEQUENCE [LARGE SCALE GENOMIC DNA]</scope>
</reference>
<dbReference type="EMBL" id="AC011298">
    <property type="status" value="NOT_ANNOTATED_CDS"/>
    <property type="molecule type" value="Genomic_DNA"/>
</dbReference>
<dbReference type="HGNC" id="HGNC:6096">
    <property type="gene designation" value="AQP12B"/>
</dbReference>
<sequence length="41" mass="3909">MAGVPHGRGVSAWHAAEAGGTGAGHAGRLHPDAPLLGLGAQ</sequence>
<reference evidence="2" key="2">
    <citation type="journal article" date="2004" name="Nature">
        <title>Finishing the euchromatic sequence of the human genome.</title>
        <authorList>
            <consortium name="International Human Genome Sequencing Consortium"/>
        </authorList>
    </citation>
    <scope>NUCLEOTIDE SEQUENCE [LARGE SCALE GENOMIC DNA]</scope>
</reference>
<evidence type="ECO:0000313" key="2">
    <source>
        <dbReference type="Ensembl" id="ENSP00000391528.1"/>
    </source>
</evidence>
<name>F2Z3N0_HUMAN</name>